<dbReference type="InterPro" id="IPR029045">
    <property type="entry name" value="ClpP/crotonase-like_dom_sf"/>
</dbReference>
<reference evidence="5" key="1">
    <citation type="journal article" date="2020" name="Stud. Mycol.">
        <title>101 Dothideomycetes genomes: a test case for predicting lifestyles and emergence of pathogens.</title>
        <authorList>
            <person name="Haridas S."/>
            <person name="Albert R."/>
            <person name="Binder M."/>
            <person name="Bloem J."/>
            <person name="Labutti K."/>
            <person name="Salamov A."/>
            <person name="Andreopoulos B."/>
            <person name="Baker S."/>
            <person name="Barry K."/>
            <person name="Bills G."/>
            <person name="Bluhm B."/>
            <person name="Cannon C."/>
            <person name="Castanera R."/>
            <person name="Culley D."/>
            <person name="Daum C."/>
            <person name="Ezra D."/>
            <person name="Gonzalez J."/>
            <person name="Henrissat B."/>
            <person name="Kuo A."/>
            <person name="Liang C."/>
            <person name="Lipzen A."/>
            <person name="Lutzoni F."/>
            <person name="Magnuson J."/>
            <person name="Mondo S."/>
            <person name="Nolan M."/>
            <person name="Ohm R."/>
            <person name="Pangilinan J."/>
            <person name="Park H.-J."/>
            <person name="Ramirez L."/>
            <person name="Alfaro M."/>
            <person name="Sun H."/>
            <person name="Tritt A."/>
            <person name="Yoshinaga Y."/>
            <person name="Zwiers L.-H."/>
            <person name="Turgeon B."/>
            <person name="Goodwin S."/>
            <person name="Spatafora J."/>
            <person name="Crous P."/>
            <person name="Grigoriev I."/>
        </authorList>
    </citation>
    <scope>NUCLEOTIDE SEQUENCE</scope>
    <source>
        <strain evidence="5">ATCC 36951</strain>
    </source>
</reference>
<name>A0A6A6CJ35_ZASCE</name>
<dbReference type="GO" id="GO:0005777">
    <property type="term" value="C:peroxisome"/>
    <property type="evidence" value="ECO:0007669"/>
    <property type="project" value="UniProtKB-SubCell"/>
</dbReference>
<accession>A0A6A6CJ35</accession>
<evidence type="ECO:0000256" key="3">
    <source>
        <dbReference type="ARBA" id="ARBA00023140"/>
    </source>
</evidence>
<dbReference type="SUPFAM" id="SSF52096">
    <property type="entry name" value="ClpP/crotonase"/>
    <property type="match status" value="1"/>
</dbReference>
<evidence type="ECO:0000313" key="5">
    <source>
        <dbReference type="EMBL" id="KAF2167155.1"/>
    </source>
</evidence>
<evidence type="ECO:0000256" key="4">
    <source>
        <dbReference type="ARBA" id="ARBA00023235"/>
    </source>
</evidence>
<keyword evidence="2" id="KW-0843">Virulence</keyword>
<dbReference type="InterPro" id="IPR051053">
    <property type="entry name" value="ECH/Chromodomain_protein"/>
</dbReference>
<organism evidence="5 6">
    <name type="scientific">Zasmidium cellare ATCC 36951</name>
    <dbReference type="NCBI Taxonomy" id="1080233"/>
    <lineage>
        <taxon>Eukaryota</taxon>
        <taxon>Fungi</taxon>
        <taxon>Dikarya</taxon>
        <taxon>Ascomycota</taxon>
        <taxon>Pezizomycotina</taxon>
        <taxon>Dothideomycetes</taxon>
        <taxon>Dothideomycetidae</taxon>
        <taxon>Mycosphaerellales</taxon>
        <taxon>Mycosphaerellaceae</taxon>
        <taxon>Zasmidium</taxon>
    </lineage>
</organism>
<dbReference type="Gene3D" id="1.10.12.10">
    <property type="entry name" value="Lyase 2-enoyl-coa Hydratase, Chain A, domain 2"/>
    <property type="match status" value="1"/>
</dbReference>
<dbReference type="EMBL" id="ML993594">
    <property type="protein sequence ID" value="KAF2167155.1"/>
    <property type="molecule type" value="Genomic_DNA"/>
</dbReference>
<evidence type="ECO:0000256" key="1">
    <source>
        <dbReference type="ARBA" id="ARBA00004275"/>
    </source>
</evidence>
<protein>
    <submittedName>
        <fullName evidence="5">Uncharacterized protein</fullName>
    </submittedName>
</protein>
<dbReference type="GeneID" id="54559671"/>
<dbReference type="PANTHER" id="PTHR43684:SF1">
    <property type="entry name" value="ENOYL-COA DELTA ISOMERASE 2"/>
    <property type="match status" value="1"/>
</dbReference>
<sequence length="273" mass="29387">MPSSTPPQLDNVAVSIDSSAIAIIKYNRPKAANALNVAVLKDVLSALQWAEAADNVRVIVTTGEGKFYTAGLDLLDKSNQQEGATINDEFIGILGKIHEAIINTNKLVVSAVNGPAPGWGTSSIALSDLVYAAPDAFFFTPFAQWGLCAEGCSSLTFTRIMGRQKASALILGGARMTAAELESAGLVTKILPKENFLEEVLKIARGIVKLPKESLKTNKELMMRNLRGELLETNRMELELLRKQARTQESLGAIAGFAAETERKKKEKAGSKL</sequence>
<dbReference type="Proteomes" id="UP000799537">
    <property type="component" value="Unassembled WGS sequence"/>
</dbReference>
<proteinExistence type="predicted"/>
<dbReference type="RefSeq" id="XP_033668044.1">
    <property type="nucleotide sequence ID" value="XM_033806399.1"/>
</dbReference>
<keyword evidence="6" id="KW-1185">Reference proteome</keyword>
<gene>
    <name evidence="5" type="ORF">M409DRAFT_22584</name>
</gene>
<dbReference type="InterPro" id="IPR014748">
    <property type="entry name" value="Enoyl-CoA_hydra_C"/>
</dbReference>
<dbReference type="PANTHER" id="PTHR43684">
    <property type="match status" value="1"/>
</dbReference>
<evidence type="ECO:0000256" key="2">
    <source>
        <dbReference type="ARBA" id="ARBA00023026"/>
    </source>
</evidence>
<dbReference type="CDD" id="cd06558">
    <property type="entry name" value="crotonase-like"/>
    <property type="match status" value="1"/>
</dbReference>
<evidence type="ECO:0000313" key="6">
    <source>
        <dbReference type="Proteomes" id="UP000799537"/>
    </source>
</evidence>
<dbReference type="Gene3D" id="3.90.226.10">
    <property type="entry name" value="2-enoyl-CoA Hydratase, Chain A, domain 1"/>
    <property type="match status" value="1"/>
</dbReference>
<dbReference type="Pfam" id="PF00378">
    <property type="entry name" value="ECH_1"/>
    <property type="match status" value="1"/>
</dbReference>
<dbReference type="GO" id="GO:0004165">
    <property type="term" value="F:delta(3)-delta(2)-enoyl-CoA isomerase activity"/>
    <property type="evidence" value="ECO:0007669"/>
    <property type="project" value="UniProtKB-ARBA"/>
</dbReference>
<keyword evidence="4" id="KW-0413">Isomerase</keyword>
<keyword evidence="3" id="KW-0576">Peroxisome</keyword>
<dbReference type="InterPro" id="IPR001753">
    <property type="entry name" value="Enoyl-CoA_hydra/iso"/>
</dbReference>
<dbReference type="AlphaFoldDB" id="A0A6A6CJ35"/>
<comment type="subcellular location">
    <subcellularLocation>
        <location evidence="1">Peroxisome</location>
    </subcellularLocation>
</comment>
<dbReference type="OrthoDB" id="448450at2759"/>